<dbReference type="EMBL" id="SGWZ01000001">
    <property type="protein sequence ID" value="RZS73142.1"/>
    <property type="molecule type" value="Genomic_DNA"/>
</dbReference>
<dbReference type="Proteomes" id="UP000292039">
    <property type="component" value="Unassembled WGS sequence"/>
</dbReference>
<accession>A0A4Q7MVT7</accession>
<reference evidence="2 3" key="1">
    <citation type="submission" date="2019-02" db="EMBL/GenBank/DDBJ databases">
        <title>Genomic Encyclopedia of Type Strains, Phase IV (KMG-IV): sequencing the most valuable type-strain genomes for metagenomic binning, comparative biology and taxonomic classification.</title>
        <authorList>
            <person name="Goeker M."/>
        </authorList>
    </citation>
    <scope>NUCLEOTIDE SEQUENCE [LARGE SCALE GENOMIC DNA]</scope>
    <source>
        <strain evidence="2 3">DSM 16618</strain>
    </source>
</reference>
<name>A0A4Q7MVT7_9BURK</name>
<organism evidence="2 3">
    <name type="scientific">Kerstersia gyiorum</name>
    <dbReference type="NCBI Taxonomy" id="206506"/>
    <lineage>
        <taxon>Bacteria</taxon>
        <taxon>Pseudomonadati</taxon>
        <taxon>Pseudomonadota</taxon>
        <taxon>Betaproteobacteria</taxon>
        <taxon>Burkholderiales</taxon>
        <taxon>Alcaligenaceae</taxon>
        <taxon>Kerstersia</taxon>
    </lineage>
</organism>
<dbReference type="AlphaFoldDB" id="A0A4Q7MVT7"/>
<evidence type="ECO:0000313" key="2">
    <source>
        <dbReference type="EMBL" id="RZS73142.1"/>
    </source>
</evidence>
<proteinExistence type="predicted"/>
<protein>
    <submittedName>
        <fullName evidence="2">Uncharacterized protein</fullName>
    </submittedName>
</protein>
<evidence type="ECO:0000313" key="3">
    <source>
        <dbReference type="Proteomes" id="UP000292039"/>
    </source>
</evidence>
<feature type="region of interest" description="Disordered" evidence="1">
    <location>
        <begin position="1"/>
        <end position="28"/>
    </location>
</feature>
<dbReference type="RefSeq" id="WP_130486383.1">
    <property type="nucleotide sequence ID" value="NZ_CBCSEB010000003.1"/>
</dbReference>
<sequence>MPTNKLPVEKLKSGAPRSRGGRPAGSLNKRTILRKALQDGYPDGEAGFWRAVVELAKTGDAQALTMIADRLMPKLKPQGEIVSLKLPDSATAADMARAVMQATGAGKLSTDAARELLAAIADVTKIIEATELEERITRLEESAGAGNT</sequence>
<comment type="caution">
    <text evidence="2">The sequence shown here is derived from an EMBL/GenBank/DDBJ whole genome shotgun (WGS) entry which is preliminary data.</text>
</comment>
<gene>
    <name evidence="2" type="ORF">EV679_0330</name>
</gene>
<evidence type="ECO:0000256" key="1">
    <source>
        <dbReference type="SAM" id="MobiDB-lite"/>
    </source>
</evidence>